<dbReference type="OrthoDB" id="4190732at2"/>
<dbReference type="InterPro" id="IPR013149">
    <property type="entry name" value="ADH-like_C"/>
</dbReference>
<gene>
    <name evidence="3" type="ORF">DDE20_06680</name>
</gene>
<feature type="region of interest" description="Disordered" evidence="1">
    <location>
        <begin position="1"/>
        <end position="21"/>
    </location>
</feature>
<reference evidence="3 4" key="1">
    <citation type="submission" date="2018-04" db="EMBL/GenBank/DDBJ databases">
        <title>Pararhodobacter oceanense sp. nov., isolated from marine intertidal sediment.</title>
        <authorList>
            <person name="Wang X.-L."/>
            <person name="Du Z.-J."/>
        </authorList>
    </citation>
    <scope>NUCLEOTIDE SEQUENCE [LARGE SCALE GENOMIC DNA]</scope>
    <source>
        <strain evidence="3 4">AM505</strain>
    </source>
</reference>
<keyword evidence="4" id="KW-1185">Reference proteome</keyword>
<dbReference type="AlphaFoldDB" id="A0A2T8HWK5"/>
<evidence type="ECO:0000313" key="4">
    <source>
        <dbReference type="Proteomes" id="UP000245911"/>
    </source>
</evidence>
<dbReference type="Pfam" id="PF00107">
    <property type="entry name" value="ADH_zinc_N"/>
    <property type="match status" value="1"/>
</dbReference>
<dbReference type="InterPro" id="IPR020843">
    <property type="entry name" value="ER"/>
</dbReference>
<dbReference type="InterPro" id="IPR011032">
    <property type="entry name" value="GroES-like_sf"/>
</dbReference>
<name>A0A2T8HWK5_9RHOB</name>
<dbReference type="InterPro" id="IPR036291">
    <property type="entry name" value="NAD(P)-bd_dom_sf"/>
</dbReference>
<dbReference type="Gene3D" id="3.90.180.10">
    <property type="entry name" value="Medium-chain alcohol dehydrogenases, catalytic domain"/>
    <property type="match status" value="1"/>
</dbReference>
<sequence length="321" mass="33531">MRAFVLSATDTPPEVVETPMPEPKAGEIRLKIRACGLNFADLLMARGEYQERPALPFTMGMEVAGVIDALGEGVMGFAPGQRVAAFAGRGGLAEYGCFPAHSCLPIPDAMPFEHAAGFMVAYGTSHVALAHRARLTEGETLLVLGAAGGVGLTAVEIGAQLGARVVAVARGAEKLAVAKAAGALVLIDSESADLKAEFKALGGVDVVYDAVGEPAASAALRALRPEGRFVVIGFAGGEIPKFPANILLVKNIDVIGLYWGGYAVFKPQVITESLGQLMAMYAKGQLHPHVSHALPLEETAQGMELMRSRKSTGKVVITMPE</sequence>
<dbReference type="EMBL" id="QDKM01000002">
    <property type="protein sequence ID" value="PVH29784.1"/>
    <property type="molecule type" value="Genomic_DNA"/>
</dbReference>
<dbReference type="InterPro" id="IPR051397">
    <property type="entry name" value="Zn-ADH-like_protein"/>
</dbReference>
<proteinExistence type="predicted"/>
<feature type="domain" description="Enoyl reductase (ER)" evidence="2">
    <location>
        <begin position="8"/>
        <end position="317"/>
    </location>
</feature>
<dbReference type="Gene3D" id="3.40.50.720">
    <property type="entry name" value="NAD(P)-binding Rossmann-like Domain"/>
    <property type="match status" value="1"/>
</dbReference>
<dbReference type="SUPFAM" id="SSF50129">
    <property type="entry name" value="GroES-like"/>
    <property type="match status" value="1"/>
</dbReference>
<dbReference type="CDD" id="cd08241">
    <property type="entry name" value="QOR1"/>
    <property type="match status" value="1"/>
</dbReference>
<dbReference type="RefSeq" id="WP_116557671.1">
    <property type="nucleotide sequence ID" value="NZ_QDKM01000002.1"/>
</dbReference>
<dbReference type="Proteomes" id="UP000245911">
    <property type="component" value="Unassembled WGS sequence"/>
</dbReference>
<dbReference type="GO" id="GO:0016491">
    <property type="term" value="F:oxidoreductase activity"/>
    <property type="evidence" value="ECO:0007669"/>
    <property type="project" value="InterPro"/>
</dbReference>
<accession>A0A2T8HWK5</accession>
<dbReference type="InterPro" id="IPR013154">
    <property type="entry name" value="ADH-like_N"/>
</dbReference>
<dbReference type="PANTHER" id="PTHR43677:SF4">
    <property type="entry name" value="QUINONE OXIDOREDUCTASE-LIKE PROTEIN 2"/>
    <property type="match status" value="1"/>
</dbReference>
<protein>
    <submittedName>
        <fullName evidence="3">Zinc-binding dehydrogenase</fullName>
    </submittedName>
</protein>
<evidence type="ECO:0000259" key="2">
    <source>
        <dbReference type="SMART" id="SM00829"/>
    </source>
</evidence>
<organism evidence="3 4">
    <name type="scientific">Pararhodobacter oceanensis</name>
    <dbReference type="NCBI Taxonomy" id="2172121"/>
    <lineage>
        <taxon>Bacteria</taxon>
        <taxon>Pseudomonadati</taxon>
        <taxon>Pseudomonadota</taxon>
        <taxon>Alphaproteobacteria</taxon>
        <taxon>Rhodobacterales</taxon>
        <taxon>Paracoccaceae</taxon>
        <taxon>Pararhodobacter</taxon>
    </lineage>
</organism>
<dbReference type="PANTHER" id="PTHR43677">
    <property type="entry name" value="SHORT-CHAIN DEHYDROGENASE/REDUCTASE"/>
    <property type="match status" value="1"/>
</dbReference>
<evidence type="ECO:0000313" key="3">
    <source>
        <dbReference type="EMBL" id="PVH29784.1"/>
    </source>
</evidence>
<dbReference type="Pfam" id="PF08240">
    <property type="entry name" value="ADH_N"/>
    <property type="match status" value="1"/>
</dbReference>
<comment type="caution">
    <text evidence="3">The sequence shown here is derived from an EMBL/GenBank/DDBJ whole genome shotgun (WGS) entry which is preliminary data.</text>
</comment>
<dbReference type="SUPFAM" id="SSF51735">
    <property type="entry name" value="NAD(P)-binding Rossmann-fold domains"/>
    <property type="match status" value="1"/>
</dbReference>
<evidence type="ECO:0000256" key="1">
    <source>
        <dbReference type="SAM" id="MobiDB-lite"/>
    </source>
</evidence>
<dbReference type="SMART" id="SM00829">
    <property type="entry name" value="PKS_ER"/>
    <property type="match status" value="1"/>
</dbReference>